<dbReference type="InterPro" id="IPR010625">
    <property type="entry name" value="CHCH"/>
</dbReference>
<dbReference type="GO" id="GO:0003723">
    <property type="term" value="F:RNA binding"/>
    <property type="evidence" value="ECO:0007669"/>
    <property type="project" value="TreeGrafter"/>
</dbReference>
<comment type="caution">
    <text evidence="3">The sequence shown here is derived from an EMBL/GenBank/DDBJ whole genome shotgun (WGS) entry which is preliminary data.</text>
</comment>
<dbReference type="SUPFAM" id="SSF47072">
    <property type="entry name" value="Cysteine alpha-hairpin motif"/>
    <property type="match status" value="1"/>
</dbReference>
<organism evidence="3 4">
    <name type="scientific">Patella caerulea</name>
    <name type="common">Rayed Mediterranean limpet</name>
    <dbReference type="NCBI Taxonomy" id="87958"/>
    <lineage>
        <taxon>Eukaryota</taxon>
        <taxon>Metazoa</taxon>
        <taxon>Spiralia</taxon>
        <taxon>Lophotrochozoa</taxon>
        <taxon>Mollusca</taxon>
        <taxon>Gastropoda</taxon>
        <taxon>Patellogastropoda</taxon>
        <taxon>Patelloidea</taxon>
        <taxon>Patellidae</taxon>
        <taxon>Patella</taxon>
    </lineage>
</organism>
<name>A0AAN8JB21_PATCE</name>
<reference evidence="3 4" key="1">
    <citation type="submission" date="2024-01" db="EMBL/GenBank/DDBJ databases">
        <title>The genome of the rayed Mediterranean limpet Patella caerulea (Linnaeus, 1758).</title>
        <authorList>
            <person name="Anh-Thu Weber A."/>
            <person name="Halstead-Nussloch G."/>
        </authorList>
    </citation>
    <scope>NUCLEOTIDE SEQUENCE [LARGE SCALE GENOMIC DNA]</scope>
    <source>
        <strain evidence="3">AATW-2023a</strain>
        <tissue evidence="3">Whole specimen</tissue>
    </source>
</reference>
<dbReference type="PROSITE" id="PS51808">
    <property type="entry name" value="CHCH"/>
    <property type="match status" value="1"/>
</dbReference>
<dbReference type="Pfam" id="PF06747">
    <property type="entry name" value="CHCH"/>
    <property type="match status" value="1"/>
</dbReference>
<evidence type="ECO:0000313" key="3">
    <source>
        <dbReference type="EMBL" id="KAK6171139.1"/>
    </source>
</evidence>
<gene>
    <name evidence="3" type="ORF">SNE40_019393</name>
</gene>
<protein>
    <recommendedName>
        <fullName evidence="2">CHCH domain-containing protein</fullName>
    </recommendedName>
</protein>
<dbReference type="PANTHER" id="PTHR31278">
    <property type="entry name" value="CHCHD1"/>
    <property type="match status" value="1"/>
</dbReference>
<evidence type="ECO:0000313" key="4">
    <source>
        <dbReference type="Proteomes" id="UP001347796"/>
    </source>
</evidence>
<dbReference type="InterPro" id="IPR009069">
    <property type="entry name" value="Cys_alpha_HP_mot_SF"/>
</dbReference>
<evidence type="ECO:0000259" key="2">
    <source>
        <dbReference type="Pfam" id="PF06747"/>
    </source>
</evidence>
<keyword evidence="4" id="KW-1185">Reference proteome</keyword>
<sequence length="132" mass="15156">MPKLSDVVCKTAPLRKFNNYKPNPYKYKIVLPPVLRDEVSNRGQKTNKAVCVQEMSTMMVCFKRNNYDESLCHKEVTDFTKCVVNAKEARRRQEQAITEGKTLEGTGKQSAPVVNKLLSRYPQPKSHFYLGK</sequence>
<proteinExistence type="predicted"/>
<dbReference type="Proteomes" id="UP001347796">
    <property type="component" value="Unassembled WGS sequence"/>
</dbReference>
<dbReference type="AlphaFoldDB" id="A0AAN8JB21"/>
<feature type="domain" description="CHCH" evidence="2">
    <location>
        <begin position="51"/>
        <end position="83"/>
    </location>
</feature>
<evidence type="ECO:0000256" key="1">
    <source>
        <dbReference type="ARBA" id="ARBA00023157"/>
    </source>
</evidence>
<accession>A0AAN8JB21</accession>
<keyword evidence="1" id="KW-1015">Disulfide bond</keyword>
<dbReference type="EMBL" id="JAZGQO010000014">
    <property type="protein sequence ID" value="KAK6171139.1"/>
    <property type="molecule type" value="Genomic_DNA"/>
</dbReference>
<dbReference type="GO" id="GO:0032543">
    <property type="term" value="P:mitochondrial translation"/>
    <property type="evidence" value="ECO:0007669"/>
    <property type="project" value="InterPro"/>
</dbReference>
<dbReference type="GO" id="GO:0005654">
    <property type="term" value="C:nucleoplasm"/>
    <property type="evidence" value="ECO:0007669"/>
    <property type="project" value="TreeGrafter"/>
</dbReference>
<dbReference type="PANTHER" id="PTHR31278:SF2">
    <property type="entry name" value="SMALL RIBOSOMAL SUBUNIT PROTEIN MS37"/>
    <property type="match status" value="1"/>
</dbReference>
<dbReference type="GO" id="GO:0005761">
    <property type="term" value="C:mitochondrial ribosome"/>
    <property type="evidence" value="ECO:0007669"/>
    <property type="project" value="InterPro"/>
</dbReference>
<dbReference type="InterPro" id="IPR033620">
    <property type="entry name" value="Ribosomal_mS37_met"/>
</dbReference>